<name>A0AAV9RTD1_9TELE</name>
<evidence type="ECO:0000313" key="2">
    <source>
        <dbReference type="EMBL" id="KAK5612323.1"/>
    </source>
</evidence>
<feature type="region of interest" description="Disordered" evidence="1">
    <location>
        <begin position="54"/>
        <end position="109"/>
    </location>
</feature>
<dbReference type="AlphaFoldDB" id="A0AAV9RTD1"/>
<feature type="compositionally biased region" description="Basic and acidic residues" evidence="1">
    <location>
        <begin position="54"/>
        <end position="65"/>
    </location>
</feature>
<keyword evidence="3" id="KW-1185">Reference proteome</keyword>
<organism evidence="2 3">
    <name type="scientific">Crenichthys baileyi</name>
    <name type="common">White River springfish</name>
    <dbReference type="NCBI Taxonomy" id="28760"/>
    <lineage>
        <taxon>Eukaryota</taxon>
        <taxon>Metazoa</taxon>
        <taxon>Chordata</taxon>
        <taxon>Craniata</taxon>
        <taxon>Vertebrata</taxon>
        <taxon>Euteleostomi</taxon>
        <taxon>Actinopterygii</taxon>
        <taxon>Neopterygii</taxon>
        <taxon>Teleostei</taxon>
        <taxon>Neoteleostei</taxon>
        <taxon>Acanthomorphata</taxon>
        <taxon>Ovalentaria</taxon>
        <taxon>Atherinomorphae</taxon>
        <taxon>Cyprinodontiformes</taxon>
        <taxon>Goodeidae</taxon>
        <taxon>Crenichthys</taxon>
    </lineage>
</organism>
<sequence>MSANSEPCGTPQLTLKLLETSMCQYNIGQFSPRTALTPLVRMRRPPKCGISWVADRKPRSREGHSEAATSPLLPVVPDQGLRDGLQRKARLPPASTDRLLGNLAQNVTV</sequence>
<dbReference type="Proteomes" id="UP001311232">
    <property type="component" value="Unassembled WGS sequence"/>
</dbReference>
<reference evidence="2 3" key="1">
    <citation type="submission" date="2021-06" db="EMBL/GenBank/DDBJ databases">
        <authorList>
            <person name="Palmer J.M."/>
        </authorList>
    </citation>
    <scope>NUCLEOTIDE SEQUENCE [LARGE SCALE GENOMIC DNA]</scope>
    <source>
        <strain evidence="2 3">MEX-2019</strain>
        <tissue evidence="2">Muscle</tissue>
    </source>
</reference>
<proteinExistence type="predicted"/>
<gene>
    <name evidence="2" type="ORF">CRENBAI_016311</name>
</gene>
<protein>
    <submittedName>
        <fullName evidence="2">Uncharacterized protein</fullName>
    </submittedName>
</protein>
<comment type="caution">
    <text evidence="2">The sequence shown here is derived from an EMBL/GenBank/DDBJ whole genome shotgun (WGS) entry which is preliminary data.</text>
</comment>
<evidence type="ECO:0000256" key="1">
    <source>
        <dbReference type="SAM" id="MobiDB-lite"/>
    </source>
</evidence>
<dbReference type="EMBL" id="JAHHUM010001445">
    <property type="protein sequence ID" value="KAK5612323.1"/>
    <property type="molecule type" value="Genomic_DNA"/>
</dbReference>
<accession>A0AAV9RTD1</accession>
<evidence type="ECO:0000313" key="3">
    <source>
        <dbReference type="Proteomes" id="UP001311232"/>
    </source>
</evidence>